<evidence type="ECO:0000313" key="4">
    <source>
        <dbReference type="Proteomes" id="UP000039865"/>
    </source>
</evidence>
<evidence type="ECO:0000259" key="2">
    <source>
        <dbReference type="Pfam" id="PF02221"/>
    </source>
</evidence>
<keyword evidence="4" id="KW-1185">Reference proteome</keyword>
<evidence type="ECO:0000256" key="1">
    <source>
        <dbReference type="SAM" id="SignalP"/>
    </source>
</evidence>
<dbReference type="InterPro" id="IPR003172">
    <property type="entry name" value="ML_dom"/>
</dbReference>
<feature type="chain" id="PRO_5001729931" description="MD-2-related lipid-recognition domain-containing protein" evidence="1">
    <location>
        <begin position="18"/>
        <end position="173"/>
    </location>
</feature>
<name>A0A078B635_STYLE</name>
<feature type="signal peptide" evidence="1">
    <location>
        <begin position="1"/>
        <end position="17"/>
    </location>
</feature>
<dbReference type="InterPro" id="IPR014756">
    <property type="entry name" value="Ig_E-set"/>
</dbReference>
<dbReference type="AlphaFoldDB" id="A0A078B635"/>
<gene>
    <name evidence="3" type="primary">Contig17378.g18489</name>
    <name evidence="3" type="ORF">STYLEM_18101</name>
</gene>
<protein>
    <recommendedName>
        <fullName evidence="2">MD-2-related lipid-recognition domain-containing protein</fullName>
    </recommendedName>
</protein>
<evidence type="ECO:0000313" key="3">
    <source>
        <dbReference type="EMBL" id="CDW88973.1"/>
    </source>
</evidence>
<dbReference type="EMBL" id="CCKQ01017099">
    <property type="protein sequence ID" value="CDW88973.1"/>
    <property type="molecule type" value="Genomic_DNA"/>
</dbReference>
<accession>A0A078B635</accession>
<dbReference type="Pfam" id="PF02221">
    <property type="entry name" value="E1_DerP2_DerF2"/>
    <property type="match status" value="1"/>
</dbReference>
<organism evidence="3 4">
    <name type="scientific">Stylonychia lemnae</name>
    <name type="common">Ciliate</name>
    <dbReference type="NCBI Taxonomy" id="5949"/>
    <lineage>
        <taxon>Eukaryota</taxon>
        <taxon>Sar</taxon>
        <taxon>Alveolata</taxon>
        <taxon>Ciliophora</taxon>
        <taxon>Intramacronucleata</taxon>
        <taxon>Spirotrichea</taxon>
        <taxon>Stichotrichia</taxon>
        <taxon>Sporadotrichida</taxon>
        <taxon>Oxytrichidae</taxon>
        <taxon>Stylonychinae</taxon>
        <taxon>Stylonychia</taxon>
    </lineage>
</organism>
<keyword evidence="1" id="KW-0732">Signal</keyword>
<dbReference type="InParanoid" id="A0A078B635"/>
<reference evidence="3 4" key="1">
    <citation type="submission" date="2014-06" db="EMBL/GenBank/DDBJ databases">
        <authorList>
            <person name="Swart Estienne"/>
        </authorList>
    </citation>
    <scope>NUCLEOTIDE SEQUENCE [LARGE SCALE GENOMIC DNA]</scope>
    <source>
        <strain evidence="3 4">130c</strain>
    </source>
</reference>
<dbReference type="Proteomes" id="UP000039865">
    <property type="component" value="Unassembled WGS sequence"/>
</dbReference>
<proteinExistence type="predicted"/>
<feature type="domain" description="MD-2-related lipid-recognition" evidence="2">
    <location>
        <begin position="67"/>
        <end position="172"/>
    </location>
</feature>
<sequence>MNKVILLLIGLVASVSAAHKLEISAAHFLKAARNNPFSFVKGYLSASHPNLQGPVTWGTCASDGGFKVDLTQTHSDPTLPIKGKDVTLDLDGTFTDDAEVDGVNVFVTWNKTPLYTNDFPRKNPESAGDPYEDKITWNIPSFAPSGHYSVQVRVHDGETKPKNYGCITADFDL</sequence>
<dbReference type="OrthoDB" id="6409159at2759"/>
<dbReference type="SUPFAM" id="SSF81296">
    <property type="entry name" value="E set domains"/>
    <property type="match status" value="1"/>
</dbReference>